<comment type="caution">
    <text evidence="13">The sequence shown here is derived from an EMBL/GenBank/DDBJ whole genome shotgun (WGS) entry which is preliminary data.</text>
</comment>
<feature type="region of interest" description="Disordered" evidence="9">
    <location>
        <begin position="1150"/>
        <end position="1208"/>
    </location>
</feature>
<dbReference type="Gene3D" id="2.40.128.270">
    <property type="match status" value="1"/>
</dbReference>
<evidence type="ECO:0000256" key="11">
    <source>
        <dbReference type="SAM" id="SignalP"/>
    </source>
</evidence>
<feature type="chain" id="PRO_5042001485" evidence="11">
    <location>
        <begin position="21"/>
        <end position="1224"/>
    </location>
</feature>
<dbReference type="GO" id="GO:0006508">
    <property type="term" value="P:proteolysis"/>
    <property type="evidence" value="ECO:0007669"/>
    <property type="project" value="UniProtKB-KW"/>
</dbReference>
<dbReference type="Pfam" id="PF03724">
    <property type="entry name" value="META"/>
    <property type="match status" value="1"/>
</dbReference>
<feature type="signal peptide" evidence="11">
    <location>
        <begin position="1"/>
        <end position="20"/>
    </location>
</feature>
<name>A0AAD9D9Y0_9STRA</name>
<protein>
    <submittedName>
        <fullName evidence="13">Aspartic peptidase, A1 family</fullName>
        <ecNumber evidence="13">3.4.23.-</ecNumber>
    </submittedName>
</protein>
<evidence type="ECO:0000256" key="1">
    <source>
        <dbReference type="ARBA" id="ARBA00007447"/>
    </source>
</evidence>
<keyword evidence="8" id="KW-0175">Coiled coil</keyword>
<keyword evidence="10" id="KW-0812">Transmembrane</keyword>
<keyword evidence="4" id="KW-0064">Aspartyl protease</keyword>
<feature type="coiled-coil region" evidence="8">
    <location>
        <begin position="101"/>
        <end position="139"/>
    </location>
</feature>
<dbReference type="InterPro" id="IPR021109">
    <property type="entry name" value="Peptidase_aspartic_dom_sf"/>
</dbReference>
<proteinExistence type="inferred from homology"/>
<dbReference type="InterPro" id="IPR001461">
    <property type="entry name" value="Aspartic_peptidase_A1"/>
</dbReference>
<dbReference type="AlphaFoldDB" id="A0AAD9D9Y0"/>
<accession>A0AAD9D9Y0</accession>
<dbReference type="InterPro" id="IPR033121">
    <property type="entry name" value="PEPTIDASE_A1"/>
</dbReference>
<keyword evidence="10" id="KW-0472">Membrane</keyword>
<dbReference type="InterPro" id="IPR032861">
    <property type="entry name" value="TAXi_N"/>
</dbReference>
<feature type="domain" description="Peptidase A1" evidence="12">
    <location>
        <begin position="347"/>
        <end position="743"/>
    </location>
</feature>
<feature type="compositionally biased region" description="Basic and acidic residues" evidence="9">
    <location>
        <begin position="1196"/>
        <end position="1206"/>
    </location>
</feature>
<evidence type="ECO:0000256" key="9">
    <source>
        <dbReference type="SAM" id="MobiDB-lite"/>
    </source>
</evidence>
<evidence type="ECO:0000256" key="8">
    <source>
        <dbReference type="SAM" id="Coils"/>
    </source>
</evidence>
<organism evidence="13 14">
    <name type="scientific">Skeletonema marinoi</name>
    <dbReference type="NCBI Taxonomy" id="267567"/>
    <lineage>
        <taxon>Eukaryota</taxon>
        <taxon>Sar</taxon>
        <taxon>Stramenopiles</taxon>
        <taxon>Ochrophyta</taxon>
        <taxon>Bacillariophyta</taxon>
        <taxon>Coscinodiscophyceae</taxon>
        <taxon>Thalassiosirophycidae</taxon>
        <taxon>Thalassiosirales</taxon>
        <taxon>Skeletonemataceae</taxon>
        <taxon>Skeletonema</taxon>
        <taxon>Skeletonema marinoi-dohrnii complex</taxon>
    </lineage>
</organism>
<keyword evidence="6" id="KW-0865">Zymogen</keyword>
<sequence length="1224" mass="135422">MTLSKFLLSVFFSAASSVLGAEDNLIQIDMHPSTPHIQWLNQQLDHFDDNNNRGLRHVHRRLIEEHLQLAMEHIRGSSAAYAPFFEFPMDTIIPPNDDFDNDNLRRRLRETLQQHNDAVKDYNEKYRQYSRYERALQEEWKMLSGTDILASTTISHPNSISFLNGTKWQATEVLVVDKSTNTSQLQPPLTNNPITLEFGTNEITGSTGCNRYFGPYTIASEHSFNTSGFATTRKLCPSEGVMEQEQSFTSLFSNNHFLAEVLNATDSNSGVEELVLWDYIVAYNVTSSQERIRGQLLARFALLSNSIDQSTNLQRSRSLQETVTTKRKGGLFNSYQTSPLHQGYGTHYATIWVGTPPQRKSVIIDTGSHFTAFPCKGCVGCGEEHHTDKYFDQDASSTFRPLTCKNKRKGPKDCQGSSECVGGKCILSQTYTEGSSWEAFQAVDKLFVGGKQLTRSIDFSRGSPYVADFVFGCQTKETGLFVTQLADGIMGMSAHPATLPQILYEQGRIEHNMFSLCVRRELHVSKQGVEAGRLTFGGIDMRSDTSPMVYARNVAKSGWFTCFVKNIYIREKGGQSAKADGRHQVTQKVIVDLYQMNSGKGVIIDSGTTDTYLHKSVAEPFDEVWRKVTGVAYSNVPLRMSKKDLLLLPTVLVQLTAYEDSPDIANFRNFDSVIGLAADLDPTSPQDVLLAIPATHYMEYSPSKGTYTPRIYFTETQGGVIGSNAMQGHNVLFDWENKRVGFAESSCEYQNDASQSADNGVDCQLGAPSLTVSCSDSADLSGCNNNRNANKAMKGVEVWTRIVQSPGLYQGLTCEQVSASENEASYGGKMDVQCDGRGICREFRDCAITCANAVALGSAGNEPAPGNNAGSCGGGTWSACDYTCSQTRINSVLMNDGKCHEEKALEFTRPCHVQACGRADPCRVPFVVHAILKMRGVVASRWNKQAEELLSDAFAAAVNWKRKSSELLFEPGDVNVLSSSPWRASDDTMFGETAVVGGDEELGMQFVVEASIFNFNAAVPQYEEHKGASRAATCRESDLRPLAETALQVHKELSRANFIVSLVEAMKKDLNQQIGQGNHVSAFTSIFEAGSNLVQQSKVVTSWTIKTDIKGTPFKGKGRSFDGIFPFVLLIILAGAIAVYVSFRKRRVPLKEKTREPRTKSSKSSTRRHVTRRNRRVSADLNTNDDDLEDLISRNGNKDRQKHPGLDEASIGSLSTYLARTSSR</sequence>
<gene>
    <name evidence="13" type="ORF">QTG54_010983</name>
</gene>
<dbReference type="InterPro" id="IPR038670">
    <property type="entry name" value="HslJ-like_sf"/>
</dbReference>
<comment type="similarity">
    <text evidence="1">Belongs to the peptidase A1 family.</text>
</comment>
<dbReference type="PROSITE" id="PS51767">
    <property type="entry name" value="PEPTIDASE_A1"/>
    <property type="match status" value="1"/>
</dbReference>
<evidence type="ECO:0000313" key="13">
    <source>
        <dbReference type="EMBL" id="KAK1738314.1"/>
    </source>
</evidence>
<evidence type="ECO:0000256" key="10">
    <source>
        <dbReference type="SAM" id="Phobius"/>
    </source>
</evidence>
<dbReference type="Pfam" id="PF14543">
    <property type="entry name" value="TAXi_N"/>
    <property type="match status" value="1"/>
</dbReference>
<dbReference type="SUPFAM" id="SSF50630">
    <property type="entry name" value="Acid proteases"/>
    <property type="match status" value="1"/>
</dbReference>
<feature type="active site" evidence="7">
    <location>
        <position position="365"/>
    </location>
</feature>
<keyword evidence="5 13" id="KW-0378">Hydrolase</keyword>
<evidence type="ECO:0000256" key="6">
    <source>
        <dbReference type="ARBA" id="ARBA00023145"/>
    </source>
</evidence>
<feature type="transmembrane region" description="Helical" evidence="10">
    <location>
        <begin position="1123"/>
        <end position="1143"/>
    </location>
</feature>
<evidence type="ECO:0000256" key="4">
    <source>
        <dbReference type="ARBA" id="ARBA00022750"/>
    </source>
</evidence>
<feature type="active site" evidence="7">
    <location>
        <position position="605"/>
    </location>
</feature>
<evidence type="ECO:0000313" key="14">
    <source>
        <dbReference type="Proteomes" id="UP001224775"/>
    </source>
</evidence>
<evidence type="ECO:0000259" key="12">
    <source>
        <dbReference type="PROSITE" id="PS51767"/>
    </source>
</evidence>
<dbReference type="PANTHER" id="PTHR47965">
    <property type="entry name" value="ASPARTYL PROTEASE-RELATED"/>
    <property type="match status" value="1"/>
</dbReference>
<keyword evidence="14" id="KW-1185">Reference proteome</keyword>
<dbReference type="Gene3D" id="2.40.70.10">
    <property type="entry name" value="Acid Proteases"/>
    <property type="match status" value="2"/>
</dbReference>
<evidence type="ECO:0000256" key="7">
    <source>
        <dbReference type="PIRSR" id="PIRSR601461-1"/>
    </source>
</evidence>
<evidence type="ECO:0000256" key="5">
    <source>
        <dbReference type="ARBA" id="ARBA00022801"/>
    </source>
</evidence>
<dbReference type="InterPro" id="IPR005184">
    <property type="entry name" value="DUF306_Meta_HslJ"/>
</dbReference>
<keyword evidence="2" id="KW-0645">Protease</keyword>
<evidence type="ECO:0000256" key="3">
    <source>
        <dbReference type="ARBA" id="ARBA00022729"/>
    </source>
</evidence>
<dbReference type="GO" id="GO:0004190">
    <property type="term" value="F:aspartic-type endopeptidase activity"/>
    <property type="evidence" value="ECO:0007669"/>
    <property type="project" value="UniProtKB-KW"/>
</dbReference>
<evidence type="ECO:0000256" key="2">
    <source>
        <dbReference type="ARBA" id="ARBA00022670"/>
    </source>
</evidence>
<keyword evidence="10" id="KW-1133">Transmembrane helix</keyword>
<feature type="compositionally biased region" description="Basic residues" evidence="9">
    <location>
        <begin position="1165"/>
        <end position="1176"/>
    </location>
</feature>
<dbReference type="PRINTS" id="PR00792">
    <property type="entry name" value="PEPSIN"/>
</dbReference>
<reference evidence="13" key="1">
    <citation type="submission" date="2023-06" db="EMBL/GenBank/DDBJ databases">
        <title>Survivors Of The Sea: Transcriptome response of Skeletonema marinoi to long-term dormancy.</title>
        <authorList>
            <person name="Pinder M.I.M."/>
            <person name="Kourtchenko O."/>
            <person name="Robertson E.K."/>
            <person name="Larsson T."/>
            <person name="Maumus F."/>
            <person name="Osuna-Cruz C.M."/>
            <person name="Vancaester E."/>
            <person name="Stenow R."/>
            <person name="Vandepoele K."/>
            <person name="Ploug H."/>
            <person name="Bruchert V."/>
            <person name="Godhe A."/>
            <person name="Topel M."/>
        </authorList>
    </citation>
    <scope>NUCLEOTIDE SEQUENCE</scope>
    <source>
        <strain evidence="13">R05AC</strain>
    </source>
</reference>
<dbReference type="Proteomes" id="UP001224775">
    <property type="component" value="Unassembled WGS sequence"/>
</dbReference>
<feature type="compositionally biased region" description="Basic and acidic residues" evidence="9">
    <location>
        <begin position="1150"/>
        <end position="1159"/>
    </location>
</feature>
<dbReference type="PANTHER" id="PTHR47965:SF12">
    <property type="entry name" value="ASPARTIC PROTEINASE 3-RELATED"/>
    <property type="match status" value="1"/>
</dbReference>
<keyword evidence="3 11" id="KW-0732">Signal</keyword>
<dbReference type="EMBL" id="JATAAI010000021">
    <property type="protein sequence ID" value="KAK1738314.1"/>
    <property type="molecule type" value="Genomic_DNA"/>
</dbReference>
<dbReference type="EC" id="3.4.23.-" evidence="13"/>